<dbReference type="PANTHER" id="PTHR42743">
    <property type="entry name" value="AMINO-ACID AMINOTRANSFERASE"/>
    <property type="match status" value="1"/>
</dbReference>
<comment type="cofactor">
    <cofactor evidence="1">
        <name>pyridoxal 5'-phosphate</name>
        <dbReference type="ChEBI" id="CHEBI:597326"/>
    </cofactor>
</comment>
<dbReference type="Gene3D" id="3.20.10.10">
    <property type="entry name" value="D-amino Acid Aminotransferase, subunit A, domain 2"/>
    <property type="match status" value="1"/>
</dbReference>
<evidence type="ECO:0000256" key="4">
    <source>
        <dbReference type="ARBA" id="ARBA00012874"/>
    </source>
</evidence>
<keyword evidence="8" id="KW-0663">Pyridoxal phosphate</keyword>
<comment type="similarity">
    <text evidence="2">Belongs to the class-IV pyridoxal-phosphate-dependent aminotransferase family.</text>
</comment>
<dbReference type="CDD" id="cd01558">
    <property type="entry name" value="D-AAT_like"/>
    <property type="match status" value="1"/>
</dbReference>
<dbReference type="NCBIfam" id="TIGR01121">
    <property type="entry name" value="D_amino_aminoT"/>
    <property type="match status" value="1"/>
</dbReference>
<dbReference type="SUPFAM" id="SSF56752">
    <property type="entry name" value="D-aminoacid aminotransferase-like PLP-dependent enzymes"/>
    <property type="match status" value="1"/>
</dbReference>
<dbReference type="GO" id="GO:0046394">
    <property type="term" value="P:carboxylic acid biosynthetic process"/>
    <property type="evidence" value="ECO:0007669"/>
    <property type="project" value="UniProtKB-ARBA"/>
</dbReference>
<dbReference type="RefSeq" id="WP_119438442.1">
    <property type="nucleotide sequence ID" value="NZ_QWGR01000007.1"/>
</dbReference>
<dbReference type="GO" id="GO:0005829">
    <property type="term" value="C:cytosol"/>
    <property type="evidence" value="ECO:0007669"/>
    <property type="project" value="TreeGrafter"/>
</dbReference>
<dbReference type="Pfam" id="PF01063">
    <property type="entry name" value="Aminotran_4"/>
    <property type="match status" value="1"/>
</dbReference>
<dbReference type="AlphaFoldDB" id="A0A399SU22"/>
<dbReference type="InterPro" id="IPR036038">
    <property type="entry name" value="Aminotransferase-like"/>
</dbReference>
<dbReference type="GO" id="GO:0008652">
    <property type="term" value="P:amino acid biosynthetic process"/>
    <property type="evidence" value="ECO:0007669"/>
    <property type="project" value="UniProtKB-ARBA"/>
</dbReference>
<dbReference type="Proteomes" id="UP000265926">
    <property type="component" value="Unassembled WGS sequence"/>
</dbReference>
<dbReference type="OrthoDB" id="9805628at2"/>
<evidence type="ECO:0000256" key="9">
    <source>
        <dbReference type="ARBA" id="ARBA00030138"/>
    </source>
</evidence>
<dbReference type="InterPro" id="IPR050571">
    <property type="entry name" value="Class-IV_PLP-Dep_Aminotrnsfr"/>
</dbReference>
<evidence type="ECO:0000256" key="12">
    <source>
        <dbReference type="ARBA" id="ARBA00047911"/>
    </source>
</evidence>
<evidence type="ECO:0000313" key="14">
    <source>
        <dbReference type="Proteomes" id="UP000265926"/>
    </source>
</evidence>
<dbReference type="GO" id="GO:0046416">
    <property type="term" value="P:D-amino acid metabolic process"/>
    <property type="evidence" value="ECO:0007669"/>
    <property type="project" value="InterPro"/>
</dbReference>
<evidence type="ECO:0000313" key="13">
    <source>
        <dbReference type="EMBL" id="RIJ47556.1"/>
    </source>
</evidence>
<evidence type="ECO:0000256" key="6">
    <source>
        <dbReference type="ARBA" id="ARBA00022576"/>
    </source>
</evidence>
<dbReference type="PANTHER" id="PTHR42743:SF10">
    <property type="entry name" value="D-ALANINE AMINOTRANSFERASE"/>
    <property type="match status" value="1"/>
</dbReference>
<keyword evidence="7 13" id="KW-0808">Transferase</keyword>
<dbReference type="GO" id="GO:0030170">
    <property type="term" value="F:pyridoxal phosphate binding"/>
    <property type="evidence" value="ECO:0007669"/>
    <property type="project" value="InterPro"/>
</dbReference>
<reference evidence="13 14" key="1">
    <citation type="submission" date="2018-08" db="EMBL/GenBank/DDBJ databases">
        <title>Pallidiluteibacterium maritimus gen. nov., sp. nov., isolated from coastal sediment.</title>
        <authorList>
            <person name="Zhou L.Y."/>
        </authorList>
    </citation>
    <scope>NUCLEOTIDE SEQUENCE [LARGE SCALE GENOMIC DNA]</scope>
    <source>
        <strain evidence="13 14">XSD2</strain>
    </source>
</reference>
<evidence type="ECO:0000256" key="2">
    <source>
        <dbReference type="ARBA" id="ARBA00009320"/>
    </source>
</evidence>
<keyword evidence="14" id="KW-1185">Reference proteome</keyword>
<protein>
    <recommendedName>
        <fullName evidence="5">D-alanine aminotransferase</fullName>
        <ecNumber evidence="4">2.6.1.21</ecNumber>
    </recommendedName>
    <alternativeName>
        <fullName evidence="11">D-amino acid aminotransferase</fullName>
    </alternativeName>
    <alternativeName>
        <fullName evidence="9">D-amino acid transaminase</fullName>
    </alternativeName>
    <alternativeName>
        <fullName evidence="10">D-aspartate aminotransferase</fullName>
    </alternativeName>
</protein>
<dbReference type="FunFam" id="3.20.10.10:FF:000002">
    <property type="entry name" value="D-alanine aminotransferase"/>
    <property type="match status" value="1"/>
</dbReference>
<evidence type="ECO:0000256" key="7">
    <source>
        <dbReference type="ARBA" id="ARBA00022679"/>
    </source>
</evidence>
<dbReference type="Gene3D" id="3.30.470.10">
    <property type="match status" value="1"/>
</dbReference>
<dbReference type="GO" id="GO:0047810">
    <property type="term" value="F:D-alanine-2-oxoglutarate aminotransferase activity"/>
    <property type="evidence" value="ECO:0007669"/>
    <property type="project" value="UniProtKB-EC"/>
</dbReference>
<evidence type="ECO:0000256" key="8">
    <source>
        <dbReference type="ARBA" id="ARBA00022898"/>
    </source>
</evidence>
<dbReference type="InterPro" id="IPR043132">
    <property type="entry name" value="BCAT-like_C"/>
</dbReference>
<accession>A0A399SU22</accession>
<keyword evidence="6 13" id="KW-0032">Aminotransferase</keyword>
<dbReference type="EMBL" id="QWGR01000007">
    <property type="protein sequence ID" value="RIJ47556.1"/>
    <property type="molecule type" value="Genomic_DNA"/>
</dbReference>
<dbReference type="InterPro" id="IPR001544">
    <property type="entry name" value="Aminotrans_IV"/>
</dbReference>
<organism evidence="13 14">
    <name type="scientific">Maribellus luteus</name>
    <dbReference type="NCBI Taxonomy" id="2305463"/>
    <lineage>
        <taxon>Bacteria</taxon>
        <taxon>Pseudomonadati</taxon>
        <taxon>Bacteroidota</taxon>
        <taxon>Bacteroidia</taxon>
        <taxon>Marinilabiliales</taxon>
        <taxon>Prolixibacteraceae</taxon>
        <taxon>Maribellus</taxon>
    </lineage>
</organism>
<comment type="subunit">
    <text evidence="3">Homodimer.</text>
</comment>
<evidence type="ECO:0000256" key="10">
    <source>
        <dbReference type="ARBA" id="ARBA00033316"/>
    </source>
</evidence>
<evidence type="ECO:0000256" key="1">
    <source>
        <dbReference type="ARBA" id="ARBA00001933"/>
    </source>
</evidence>
<evidence type="ECO:0000256" key="3">
    <source>
        <dbReference type="ARBA" id="ARBA00011738"/>
    </source>
</evidence>
<comment type="caution">
    <text evidence="13">The sequence shown here is derived from an EMBL/GenBank/DDBJ whole genome shotgun (WGS) entry which is preliminary data.</text>
</comment>
<dbReference type="InterPro" id="IPR043131">
    <property type="entry name" value="BCAT-like_N"/>
</dbReference>
<dbReference type="InterPro" id="IPR005784">
    <property type="entry name" value="D_amino_transT"/>
</dbReference>
<sequence>MNEIVFLNGAYVEREKAGISPDDRGFIFADGIYEVTKFYHGKPFRMADHLERLKRSLKEIDIEYEHVSELEAISLTLLEKNNLLNIHAGVYWQISRGAHPRVHHFPCDIKPTLYAFAFPLPSAEEKLRKGIKVIVQEDIRWKRCDIKSVSLLPNTMLYNEAVKKGAGESILVRDGYVTEATHSGLFTVKNGVLITRPLSNLILPSITRKVVLEICAENQFLVEEKLFTEAELKEMDEVFICGTGSEILPVVEVDDVRIGNVEPGPVTRKIQQLFFEAVKKW</sequence>
<evidence type="ECO:0000256" key="5">
    <source>
        <dbReference type="ARBA" id="ARBA00021779"/>
    </source>
</evidence>
<gene>
    <name evidence="13" type="primary">dat</name>
    <name evidence="13" type="ORF">D1614_13270</name>
</gene>
<evidence type="ECO:0000256" key="11">
    <source>
        <dbReference type="ARBA" id="ARBA00033391"/>
    </source>
</evidence>
<comment type="catalytic activity">
    <reaction evidence="12">
        <text>D-alanine + 2-oxoglutarate = D-glutamate + pyruvate</text>
        <dbReference type="Rhea" id="RHEA:15869"/>
        <dbReference type="ChEBI" id="CHEBI:15361"/>
        <dbReference type="ChEBI" id="CHEBI:16810"/>
        <dbReference type="ChEBI" id="CHEBI:29986"/>
        <dbReference type="ChEBI" id="CHEBI:57416"/>
        <dbReference type="EC" id="2.6.1.21"/>
    </reaction>
</comment>
<name>A0A399SU22_9BACT</name>
<proteinExistence type="inferred from homology"/>
<dbReference type="EC" id="2.6.1.21" evidence="4"/>